<evidence type="ECO:0000313" key="9">
    <source>
        <dbReference type="Proteomes" id="UP000217250"/>
    </source>
</evidence>
<keyword evidence="4" id="KW-0808">Transferase</keyword>
<dbReference type="PANTHER" id="PTHR13693:SF77">
    <property type="entry name" value="8-AMINO-7-OXONONANOATE SYNTHASE"/>
    <property type="match status" value="1"/>
</dbReference>
<dbReference type="Gene3D" id="3.90.1150.10">
    <property type="entry name" value="Aspartate Aminotransferase, domain 1"/>
    <property type="match status" value="1"/>
</dbReference>
<dbReference type="GO" id="GO:0016740">
    <property type="term" value="F:transferase activity"/>
    <property type="evidence" value="ECO:0007669"/>
    <property type="project" value="UniProtKB-KW"/>
</dbReference>
<dbReference type="SUPFAM" id="SSF53383">
    <property type="entry name" value="PLP-dependent transferases"/>
    <property type="match status" value="1"/>
</dbReference>
<organism evidence="8 9">
    <name type="scientific">Capnocytophaga gingivalis</name>
    <dbReference type="NCBI Taxonomy" id="1017"/>
    <lineage>
        <taxon>Bacteria</taxon>
        <taxon>Pseudomonadati</taxon>
        <taxon>Bacteroidota</taxon>
        <taxon>Flavobacteriia</taxon>
        <taxon>Flavobacteriales</taxon>
        <taxon>Flavobacteriaceae</taxon>
        <taxon>Capnocytophaga</taxon>
    </lineage>
</organism>
<name>A0A250FKU8_9FLAO</name>
<protein>
    <submittedName>
        <fullName evidence="8">8-amino-7-oxononanoate synthase</fullName>
    </submittedName>
</protein>
<dbReference type="InterPro" id="IPR015422">
    <property type="entry name" value="PyrdxlP-dep_Trfase_small"/>
</dbReference>
<keyword evidence="5 6" id="KW-0663">Pyridoxal phosphate</keyword>
<evidence type="ECO:0000256" key="6">
    <source>
        <dbReference type="RuleBase" id="RU003693"/>
    </source>
</evidence>
<dbReference type="InterPro" id="IPR050087">
    <property type="entry name" value="AON_synthase_class-II"/>
</dbReference>
<dbReference type="InterPro" id="IPR001917">
    <property type="entry name" value="Aminotrans_II_pyridoxalP_BS"/>
</dbReference>
<dbReference type="Pfam" id="PF00155">
    <property type="entry name" value="Aminotran_1_2"/>
    <property type="match status" value="1"/>
</dbReference>
<dbReference type="InterPro" id="IPR015424">
    <property type="entry name" value="PyrdxlP-dep_Trfase"/>
</dbReference>
<evidence type="ECO:0000313" key="8">
    <source>
        <dbReference type="EMBL" id="ATA85772.1"/>
    </source>
</evidence>
<comment type="cofactor">
    <cofactor evidence="1 6">
        <name>pyridoxal 5'-phosphate</name>
        <dbReference type="ChEBI" id="CHEBI:597326"/>
    </cofactor>
</comment>
<dbReference type="InterPro" id="IPR004839">
    <property type="entry name" value="Aminotransferase_I/II_large"/>
</dbReference>
<dbReference type="PROSITE" id="PS00599">
    <property type="entry name" value="AA_TRANSFER_CLASS_2"/>
    <property type="match status" value="1"/>
</dbReference>
<dbReference type="PANTHER" id="PTHR13693">
    <property type="entry name" value="CLASS II AMINOTRANSFERASE/8-AMINO-7-OXONONANOATE SYNTHASE"/>
    <property type="match status" value="1"/>
</dbReference>
<dbReference type="AlphaFoldDB" id="A0A250FKU8"/>
<accession>A0A250FKU8</accession>
<dbReference type="RefSeq" id="WP_095909260.1">
    <property type="nucleotide sequence ID" value="NZ_CAUPXI010000016.1"/>
</dbReference>
<dbReference type="GeneID" id="84807053"/>
<sequence>MSLILPSSLLKAIDQRKKEDAFRSLSLKNYIVDFYSNDYLGLAHNPQQKEYAQALLSREPQYNGSTGSRLLSGNYPLIEKAEEQLAAFHQAPKGLIFNSGYDANVGIFSSIPLKGDVVLYDQYIHASIRDGLQLTNAQSFKFKHNSLEDLREKLERFSGKYITIYIATEAVFSMDGDIPNLKEMVALSKQYQAYLIVDEAHSVGVFGERGEGLCQHLGIADEVFLRLITFGKGIGAHGAIALAQEPVIDYLINFARSFIYTTAPSPESIASVMASYKLLPELKERKVLQERIAFFREKIPFFPSTEQVYFMDSQSSIQGLIVKDTQRLRNLSSLLQTQGLGIKPIYAPTVPKGEERLRICLHSFNSQAEIERLFSLITQWLESQ</sequence>
<evidence type="ECO:0000259" key="7">
    <source>
        <dbReference type="Pfam" id="PF00155"/>
    </source>
</evidence>
<evidence type="ECO:0000256" key="2">
    <source>
        <dbReference type="ARBA" id="ARBA00005189"/>
    </source>
</evidence>
<evidence type="ECO:0000256" key="1">
    <source>
        <dbReference type="ARBA" id="ARBA00001933"/>
    </source>
</evidence>
<comment type="pathway">
    <text evidence="2">Lipid metabolism.</text>
</comment>
<dbReference type="GO" id="GO:0030170">
    <property type="term" value="F:pyridoxal phosphate binding"/>
    <property type="evidence" value="ECO:0007669"/>
    <property type="project" value="InterPro"/>
</dbReference>
<reference evidence="9" key="1">
    <citation type="submission" date="2017-06" db="EMBL/GenBank/DDBJ databases">
        <title>Capnocytophaga spp. assemblies.</title>
        <authorList>
            <person name="Gulvik C.A."/>
        </authorList>
    </citation>
    <scope>NUCLEOTIDE SEQUENCE [LARGE SCALE GENOMIC DNA]</scope>
    <source>
        <strain evidence="9">H1496</strain>
    </source>
</reference>
<feature type="domain" description="Aminotransferase class I/classII large" evidence="7">
    <location>
        <begin position="31"/>
        <end position="374"/>
    </location>
</feature>
<comment type="similarity">
    <text evidence="3">Belongs to the class-II pyridoxal-phosphate-dependent aminotransferase family. BioF subfamily.</text>
</comment>
<dbReference type="OrthoDB" id="9807157at2"/>
<evidence type="ECO:0000256" key="4">
    <source>
        <dbReference type="ARBA" id="ARBA00022679"/>
    </source>
</evidence>
<dbReference type="KEGG" id="cgh:CGC50_00535"/>
<dbReference type="Gene3D" id="3.40.640.10">
    <property type="entry name" value="Type I PLP-dependent aspartate aminotransferase-like (Major domain)"/>
    <property type="match status" value="1"/>
</dbReference>
<proteinExistence type="inferred from homology"/>
<dbReference type="Proteomes" id="UP000217250">
    <property type="component" value="Chromosome"/>
</dbReference>
<dbReference type="EMBL" id="CP022386">
    <property type="protein sequence ID" value="ATA85772.1"/>
    <property type="molecule type" value="Genomic_DNA"/>
</dbReference>
<dbReference type="InterPro" id="IPR015421">
    <property type="entry name" value="PyrdxlP-dep_Trfase_major"/>
</dbReference>
<gene>
    <name evidence="8" type="ORF">CGC50_00535</name>
</gene>
<evidence type="ECO:0000256" key="5">
    <source>
        <dbReference type="ARBA" id="ARBA00022898"/>
    </source>
</evidence>
<evidence type="ECO:0000256" key="3">
    <source>
        <dbReference type="ARBA" id="ARBA00010008"/>
    </source>
</evidence>
<dbReference type="GO" id="GO:0009102">
    <property type="term" value="P:biotin biosynthetic process"/>
    <property type="evidence" value="ECO:0007669"/>
    <property type="project" value="TreeGrafter"/>
</dbReference>